<proteinExistence type="inferred from homology"/>
<dbReference type="AlphaFoldDB" id="A0A4V3JQU2"/>
<dbReference type="GO" id="GO:0006412">
    <property type="term" value="P:translation"/>
    <property type="evidence" value="ECO:0007669"/>
    <property type="project" value="UniProtKB-UniRule"/>
</dbReference>
<evidence type="ECO:0000256" key="3">
    <source>
        <dbReference type="ARBA" id="ARBA00023274"/>
    </source>
</evidence>
<feature type="compositionally biased region" description="Basic residues" evidence="6">
    <location>
        <begin position="164"/>
        <end position="176"/>
    </location>
</feature>
<gene>
    <name evidence="4" type="primary">rplQ</name>
    <name evidence="7" type="ORF">EHQ58_13255</name>
</gene>
<feature type="compositionally biased region" description="Basic and acidic residues" evidence="6">
    <location>
        <begin position="139"/>
        <end position="163"/>
    </location>
</feature>
<keyword evidence="2 4" id="KW-0689">Ribosomal protein</keyword>
<dbReference type="Pfam" id="PF01196">
    <property type="entry name" value="Ribosomal_L17"/>
    <property type="match status" value="1"/>
</dbReference>
<comment type="caution">
    <text evidence="7">The sequence shown here is derived from an EMBL/GenBank/DDBJ whole genome shotgun (WGS) entry which is preliminary data.</text>
</comment>
<comment type="subunit">
    <text evidence="4">Part of the 50S ribosomal subunit. Contacts protein L32.</text>
</comment>
<dbReference type="GO" id="GO:0003735">
    <property type="term" value="F:structural constituent of ribosome"/>
    <property type="evidence" value="ECO:0007669"/>
    <property type="project" value="InterPro"/>
</dbReference>
<evidence type="ECO:0000256" key="5">
    <source>
        <dbReference type="RuleBase" id="RU000660"/>
    </source>
</evidence>
<reference evidence="7" key="1">
    <citation type="journal article" date="2019" name="PLoS Negl. Trop. Dis.">
        <title>Revisiting the worldwide diversity of Leptospira species in the environment.</title>
        <authorList>
            <person name="Vincent A.T."/>
            <person name="Schiettekatte O."/>
            <person name="Bourhy P."/>
            <person name="Veyrier F.J."/>
            <person name="Picardeau M."/>
        </authorList>
    </citation>
    <scope>NUCLEOTIDE SEQUENCE [LARGE SCALE GENOMIC DNA]</scope>
    <source>
        <strain evidence="7">201702476</strain>
    </source>
</reference>
<evidence type="ECO:0000256" key="2">
    <source>
        <dbReference type="ARBA" id="ARBA00022980"/>
    </source>
</evidence>
<feature type="region of interest" description="Disordered" evidence="6">
    <location>
        <begin position="139"/>
        <end position="176"/>
    </location>
</feature>
<dbReference type="OrthoDB" id="9809073at2"/>
<accession>A0A4V3JQU2</accession>
<dbReference type="HAMAP" id="MF_01368">
    <property type="entry name" value="Ribosomal_bL17"/>
    <property type="match status" value="1"/>
</dbReference>
<sequence length="176" mass="20391">MRKKNKVKQLNRSADHRKAMIQNMVISLLRHERIESSVAKLKVARSYAERIITRAKRNLDANLVNLDEKKKAETVLHNTRYLYTHLADQEIVNKLLNDLANRYATRVGGYTRIIRLVNRQSDNTAMGILELVERKTQDELKEEVRQKREKSAGSAKGKTEVKAKKEKKEKKVAKAK</sequence>
<name>A0A4V3JQU2_9LEPT</name>
<organism evidence="7 8">
    <name type="scientific">Leptospira ognonensis</name>
    <dbReference type="NCBI Taxonomy" id="2484945"/>
    <lineage>
        <taxon>Bacteria</taxon>
        <taxon>Pseudomonadati</taxon>
        <taxon>Spirochaetota</taxon>
        <taxon>Spirochaetia</taxon>
        <taxon>Leptospirales</taxon>
        <taxon>Leptospiraceae</taxon>
        <taxon>Leptospira</taxon>
    </lineage>
</organism>
<keyword evidence="3 4" id="KW-0687">Ribonucleoprotein</keyword>
<dbReference type="EMBL" id="RQGD01000035">
    <property type="protein sequence ID" value="TGL57266.1"/>
    <property type="molecule type" value="Genomic_DNA"/>
</dbReference>
<evidence type="ECO:0000256" key="6">
    <source>
        <dbReference type="SAM" id="MobiDB-lite"/>
    </source>
</evidence>
<dbReference type="GO" id="GO:0022625">
    <property type="term" value="C:cytosolic large ribosomal subunit"/>
    <property type="evidence" value="ECO:0007669"/>
    <property type="project" value="TreeGrafter"/>
</dbReference>
<comment type="similarity">
    <text evidence="1 4 5">Belongs to the bacterial ribosomal protein bL17 family.</text>
</comment>
<dbReference type="Gene3D" id="3.90.1030.10">
    <property type="entry name" value="Ribosomal protein L17"/>
    <property type="match status" value="1"/>
</dbReference>
<dbReference type="NCBIfam" id="TIGR00059">
    <property type="entry name" value="L17"/>
    <property type="match status" value="1"/>
</dbReference>
<evidence type="ECO:0000256" key="4">
    <source>
        <dbReference type="HAMAP-Rule" id="MF_01368"/>
    </source>
</evidence>
<evidence type="ECO:0000313" key="8">
    <source>
        <dbReference type="Proteomes" id="UP000297693"/>
    </source>
</evidence>
<dbReference type="InterPro" id="IPR036373">
    <property type="entry name" value="Ribosomal_bL17_sf"/>
</dbReference>
<dbReference type="PANTHER" id="PTHR14413">
    <property type="entry name" value="RIBOSOMAL PROTEIN L17"/>
    <property type="match status" value="1"/>
</dbReference>
<dbReference type="PANTHER" id="PTHR14413:SF16">
    <property type="entry name" value="LARGE RIBOSOMAL SUBUNIT PROTEIN BL17M"/>
    <property type="match status" value="1"/>
</dbReference>
<dbReference type="SUPFAM" id="SSF64263">
    <property type="entry name" value="Prokaryotic ribosomal protein L17"/>
    <property type="match status" value="1"/>
</dbReference>
<evidence type="ECO:0000256" key="1">
    <source>
        <dbReference type="ARBA" id="ARBA00008777"/>
    </source>
</evidence>
<protein>
    <recommendedName>
        <fullName evidence="4">Large ribosomal subunit protein bL17</fullName>
    </recommendedName>
</protein>
<dbReference type="Proteomes" id="UP000297693">
    <property type="component" value="Unassembled WGS sequence"/>
</dbReference>
<dbReference type="InterPro" id="IPR000456">
    <property type="entry name" value="Ribosomal_bL17"/>
</dbReference>
<evidence type="ECO:0000313" key="7">
    <source>
        <dbReference type="EMBL" id="TGL57266.1"/>
    </source>
</evidence>
<dbReference type="RefSeq" id="WP_135624388.1">
    <property type="nucleotide sequence ID" value="NZ_RQGD01000035.1"/>
</dbReference>
<keyword evidence="8" id="KW-1185">Reference proteome</keyword>